<evidence type="ECO:0000256" key="2">
    <source>
        <dbReference type="SAM" id="SignalP"/>
    </source>
</evidence>
<dbReference type="AlphaFoldDB" id="A0A150SC46"/>
<dbReference type="EMBL" id="JEMB01001155">
    <property type="protein sequence ID" value="KYF90073.1"/>
    <property type="molecule type" value="Genomic_DNA"/>
</dbReference>
<name>A0A150SC46_SORCE</name>
<organism evidence="4 5">
    <name type="scientific">Sorangium cellulosum</name>
    <name type="common">Polyangium cellulosum</name>
    <dbReference type="NCBI Taxonomy" id="56"/>
    <lineage>
        <taxon>Bacteria</taxon>
        <taxon>Pseudomonadati</taxon>
        <taxon>Myxococcota</taxon>
        <taxon>Polyangia</taxon>
        <taxon>Polyangiales</taxon>
        <taxon>Polyangiaceae</taxon>
        <taxon>Sorangium</taxon>
    </lineage>
</organism>
<dbReference type="InterPro" id="IPR011043">
    <property type="entry name" value="Gal_Oxase/kelch_b-propeller"/>
</dbReference>
<proteinExistence type="predicted"/>
<gene>
    <name evidence="4" type="ORF">BE17_49860</name>
</gene>
<feature type="chain" id="PRO_5007568676" description="CBM-cenC domain-containing protein" evidence="2">
    <location>
        <begin position="31"/>
        <end position="601"/>
    </location>
</feature>
<keyword evidence="2" id="KW-0732">Signal</keyword>
<dbReference type="Pfam" id="PF02018">
    <property type="entry name" value="CBM_4_9"/>
    <property type="match status" value="1"/>
</dbReference>
<protein>
    <recommendedName>
        <fullName evidence="3">CBM-cenC domain-containing protein</fullName>
    </recommendedName>
</protein>
<evidence type="ECO:0000313" key="4">
    <source>
        <dbReference type="EMBL" id="KYF90073.1"/>
    </source>
</evidence>
<dbReference type="Proteomes" id="UP000075635">
    <property type="component" value="Unassembled WGS sequence"/>
</dbReference>
<dbReference type="InterPro" id="IPR003305">
    <property type="entry name" value="CenC_carb-bd"/>
</dbReference>
<evidence type="ECO:0000259" key="3">
    <source>
        <dbReference type="Pfam" id="PF02018"/>
    </source>
</evidence>
<feature type="domain" description="CBM-cenC" evidence="3">
    <location>
        <begin position="446"/>
        <end position="583"/>
    </location>
</feature>
<feature type="signal peptide" evidence="2">
    <location>
        <begin position="1"/>
        <end position="30"/>
    </location>
</feature>
<dbReference type="SUPFAM" id="SSF50965">
    <property type="entry name" value="Galactose oxidase, central domain"/>
    <property type="match status" value="1"/>
</dbReference>
<dbReference type="GO" id="GO:0016798">
    <property type="term" value="F:hydrolase activity, acting on glycosyl bonds"/>
    <property type="evidence" value="ECO:0007669"/>
    <property type="project" value="InterPro"/>
</dbReference>
<dbReference type="PANTHER" id="PTHR36220">
    <property type="entry name" value="UNNAMED PRODUCT"/>
    <property type="match status" value="1"/>
</dbReference>
<comment type="caution">
    <text evidence="4">The sequence shown here is derived from an EMBL/GenBank/DDBJ whole genome shotgun (WGS) entry which is preliminary data.</text>
</comment>
<accession>A0A150SC46</accession>
<dbReference type="InterPro" id="IPR008979">
    <property type="entry name" value="Galactose-bd-like_sf"/>
</dbReference>
<keyword evidence="1" id="KW-0378">Hydrolase</keyword>
<dbReference type="PANTHER" id="PTHR36220:SF1">
    <property type="entry name" value="GAMMA TUBULIN COMPLEX COMPONENT C-TERMINAL DOMAIN-CONTAINING PROTEIN"/>
    <property type="match status" value="1"/>
</dbReference>
<reference evidence="4 5" key="1">
    <citation type="submission" date="2014-02" db="EMBL/GenBank/DDBJ databases">
        <title>The small core and large imbalanced accessory genome model reveals a collaborative survival strategy of Sorangium cellulosum strains in nature.</title>
        <authorList>
            <person name="Han K."/>
            <person name="Peng R."/>
            <person name="Blom J."/>
            <person name="Li Y.-Z."/>
        </authorList>
    </citation>
    <scope>NUCLEOTIDE SEQUENCE [LARGE SCALE GENOMIC DNA]</scope>
    <source>
        <strain evidence="4 5">So0011-07</strain>
    </source>
</reference>
<dbReference type="SUPFAM" id="SSF49785">
    <property type="entry name" value="Galactose-binding domain-like"/>
    <property type="match status" value="1"/>
</dbReference>
<dbReference type="Gene3D" id="2.60.120.260">
    <property type="entry name" value="Galactose-binding domain-like"/>
    <property type="match status" value="1"/>
</dbReference>
<evidence type="ECO:0000313" key="5">
    <source>
        <dbReference type="Proteomes" id="UP000075635"/>
    </source>
</evidence>
<evidence type="ECO:0000256" key="1">
    <source>
        <dbReference type="ARBA" id="ARBA00022801"/>
    </source>
</evidence>
<sequence length="601" mass="63495">MMSVSKKVKFRGFAGVLAGCVGLVTAQASAGVVVGKPTPHGNTAYPEAGTTMARAGTFTLVGALQEHVKISGEAEPTFPSTMQGAVYLMNGTSATPERVYQFPGVAQFSLQAGSQLAISNNFLAFATRGPNPSTSPQANSVFIARKSNGSWAECPLVSGQRDCNGAVRENGQTISRALTRIPLTYPASSSFKDIALALSDDYLVIGYKRHSVLEIYRYNASSDAWVLELSLDEPDERFTGAAVAINGDLVAVGSPWSDGGEAGAELGSVRIFRRNASAGTWSSVAITSGFFSTGAFGRSLAMASGNLAVTSGPTFPVNGVTPQKHLSFYRVATDGTISARQSLATAYLHVHLALDGDTLASTVDGGDEGLSIYKRDSVSGQWAYETGLIRDFYKSVNSSNVGYGGIDPIGLVGDDLSLGWRAFSNLLGGVVHEKVSLVDACRDPLNLVSNCSFDNVTNTSLAGSQSSSGWQLLNWNGGSAWADFTGRQMRINVQQPGSDMWHIQARTTVNLPQAGRYLLTFRAKADDVRTFVVNLGRNGNSDNNWASYGRVTAAAGPQWVIYSFELPSVPQDSAALLDFNVGNAGTAAVTVDSVKLVRLAP</sequence>